<evidence type="ECO:0000256" key="1">
    <source>
        <dbReference type="SAM" id="SignalP"/>
    </source>
</evidence>
<comment type="caution">
    <text evidence="2">The sequence shown here is derived from an EMBL/GenBank/DDBJ whole genome shotgun (WGS) entry which is preliminary data.</text>
</comment>
<dbReference type="Proteomes" id="UP001199525">
    <property type="component" value="Unassembled WGS sequence"/>
</dbReference>
<reference evidence="2 3" key="1">
    <citation type="journal article" date="2021" name="Microorganisms">
        <title>Genome Evolution of Filamentous Cyanobacterium Nostoc Species: From Facultative Symbiosis to Free Living.</title>
        <authorList>
            <person name="Huo D."/>
            <person name="Li H."/>
            <person name="Cai F."/>
            <person name="Guo X."/>
            <person name="Qiao Z."/>
            <person name="Wang W."/>
            <person name="Yu G."/>
            <person name="Li R."/>
        </authorList>
    </citation>
    <scope>NUCLEOTIDE SEQUENCE [LARGE SCALE GENOMIC DNA]</scope>
    <source>
        <strain evidence="2 3">CHAB 5714</strain>
    </source>
</reference>
<name>A0ABS8IDE2_9NOSO</name>
<evidence type="ECO:0000313" key="3">
    <source>
        <dbReference type="Proteomes" id="UP001199525"/>
    </source>
</evidence>
<sequence>MHKPMFLKVLLFAAVFLSTANSTVSAFNGINQLLFNIVVNKLTFISENESILKRQPTPVKVVDEHLRALNACSFDRLMAQYPNKAEVHLPDGVVIKGRTQLQTLVADFVKSREQGGLCGLTFTPEYVSQVDQTINVQWRAEAPFLAEPYRGSDAYVTSNGLMYAQVTTFKASDLKFKP</sequence>
<dbReference type="InterPro" id="IPR032710">
    <property type="entry name" value="NTF2-like_dom_sf"/>
</dbReference>
<feature type="chain" id="PRO_5046504987" description="SnoaL-like domain-containing protein" evidence="1">
    <location>
        <begin position="27"/>
        <end position="178"/>
    </location>
</feature>
<protein>
    <recommendedName>
        <fullName evidence="4">SnoaL-like domain-containing protein</fullName>
    </recommendedName>
</protein>
<dbReference type="SUPFAM" id="SSF54427">
    <property type="entry name" value="NTF2-like"/>
    <property type="match status" value="1"/>
</dbReference>
<organism evidence="2 3">
    <name type="scientific">Nostoc favosum CHAB5714</name>
    <dbReference type="NCBI Taxonomy" id="2780399"/>
    <lineage>
        <taxon>Bacteria</taxon>
        <taxon>Bacillati</taxon>
        <taxon>Cyanobacteriota</taxon>
        <taxon>Cyanophyceae</taxon>
        <taxon>Nostocales</taxon>
        <taxon>Nostocaceae</taxon>
        <taxon>Nostoc</taxon>
        <taxon>Nostoc favosum</taxon>
    </lineage>
</organism>
<keyword evidence="3" id="KW-1185">Reference proteome</keyword>
<feature type="signal peptide" evidence="1">
    <location>
        <begin position="1"/>
        <end position="26"/>
    </location>
</feature>
<keyword evidence="1" id="KW-0732">Signal</keyword>
<accession>A0ABS8IDE2</accession>
<dbReference type="Gene3D" id="3.10.450.50">
    <property type="match status" value="1"/>
</dbReference>
<evidence type="ECO:0000313" key="2">
    <source>
        <dbReference type="EMBL" id="MCC5602232.1"/>
    </source>
</evidence>
<dbReference type="RefSeq" id="WP_229487199.1">
    <property type="nucleotide sequence ID" value="NZ_JAIVFQ010000046.1"/>
</dbReference>
<evidence type="ECO:0008006" key="4">
    <source>
        <dbReference type="Google" id="ProtNLM"/>
    </source>
</evidence>
<gene>
    <name evidence="2" type="ORF">LC586_24300</name>
</gene>
<dbReference type="EMBL" id="JAIVFQ010000046">
    <property type="protein sequence ID" value="MCC5602232.1"/>
    <property type="molecule type" value="Genomic_DNA"/>
</dbReference>
<proteinExistence type="predicted"/>